<sequence>MEAWRKAALCRALLVLLVVAAAGAAVSTAQGDHCWKDDDHHPICVTEDCSMTCKDHGHEDGRCNWTACCPTASASWRTAIRRGLAGAARLPRLVIASSAGRRAASCGLATSCLKRRRTHRSRTCVTPVPCHCLSCHHRHVTYLIALGCFLIFCSAIGASIQI</sequence>
<evidence type="ECO:0000313" key="3">
    <source>
        <dbReference type="EMBL" id="RLN25016.1"/>
    </source>
</evidence>
<comment type="caution">
    <text evidence="3">The sequence shown here is derived from an EMBL/GenBank/DDBJ whole genome shotgun (WGS) entry which is preliminary data.</text>
</comment>
<feature type="chain" id="PRO_5017992165" evidence="2">
    <location>
        <begin position="25"/>
        <end position="162"/>
    </location>
</feature>
<keyword evidence="1" id="KW-1133">Transmembrane helix</keyword>
<evidence type="ECO:0000256" key="1">
    <source>
        <dbReference type="SAM" id="Phobius"/>
    </source>
</evidence>
<proteinExistence type="predicted"/>
<reference evidence="4" key="1">
    <citation type="journal article" date="2019" name="Nat. Commun.">
        <title>The genome of broomcorn millet.</title>
        <authorList>
            <person name="Zou C."/>
            <person name="Miki D."/>
            <person name="Li D."/>
            <person name="Tang Q."/>
            <person name="Xiao L."/>
            <person name="Rajput S."/>
            <person name="Deng P."/>
            <person name="Jia W."/>
            <person name="Huang R."/>
            <person name="Zhang M."/>
            <person name="Sun Y."/>
            <person name="Hu J."/>
            <person name="Fu X."/>
            <person name="Schnable P.S."/>
            <person name="Li F."/>
            <person name="Zhang H."/>
            <person name="Feng B."/>
            <person name="Zhu X."/>
            <person name="Liu R."/>
            <person name="Schnable J.C."/>
            <person name="Zhu J.-K."/>
            <person name="Zhang H."/>
        </authorList>
    </citation>
    <scope>NUCLEOTIDE SEQUENCE [LARGE SCALE GENOMIC DNA]</scope>
</reference>
<dbReference type="EMBL" id="PQIB02000004">
    <property type="protein sequence ID" value="RLN25016.1"/>
    <property type="molecule type" value="Genomic_DNA"/>
</dbReference>
<protein>
    <submittedName>
        <fullName evidence="3">Uncharacterized protein</fullName>
    </submittedName>
</protein>
<keyword evidence="1" id="KW-0812">Transmembrane</keyword>
<feature type="signal peptide" evidence="2">
    <location>
        <begin position="1"/>
        <end position="24"/>
    </location>
</feature>
<keyword evidence="4" id="KW-1185">Reference proteome</keyword>
<evidence type="ECO:0000256" key="2">
    <source>
        <dbReference type="SAM" id="SignalP"/>
    </source>
</evidence>
<keyword evidence="2" id="KW-0732">Signal</keyword>
<gene>
    <name evidence="3" type="ORF">C2845_PM07G27350</name>
</gene>
<name>A0A3L6SQU6_PANMI</name>
<organism evidence="3 4">
    <name type="scientific">Panicum miliaceum</name>
    <name type="common">Proso millet</name>
    <name type="synonym">Broomcorn millet</name>
    <dbReference type="NCBI Taxonomy" id="4540"/>
    <lineage>
        <taxon>Eukaryota</taxon>
        <taxon>Viridiplantae</taxon>
        <taxon>Streptophyta</taxon>
        <taxon>Embryophyta</taxon>
        <taxon>Tracheophyta</taxon>
        <taxon>Spermatophyta</taxon>
        <taxon>Magnoliopsida</taxon>
        <taxon>Liliopsida</taxon>
        <taxon>Poales</taxon>
        <taxon>Poaceae</taxon>
        <taxon>PACMAD clade</taxon>
        <taxon>Panicoideae</taxon>
        <taxon>Panicodae</taxon>
        <taxon>Paniceae</taxon>
        <taxon>Panicinae</taxon>
        <taxon>Panicum</taxon>
        <taxon>Panicum sect. Panicum</taxon>
    </lineage>
</organism>
<keyword evidence="1" id="KW-0472">Membrane</keyword>
<accession>A0A3L6SQU6</accession>
<evidence type="ECO:0000313" key="4">
    <source>
        <dbReference type="Proteomes" id="UP000275267"/>
    </source>
</evidence>
<dbReference type="Proteomes" id="UP000275267">
    <property type="component" value="Unassembled WGS sequence"/>
</dbReference>
<feature type="transmembrane region" description="Helical" evidence="1">
    <location>
        <begin position="140"/>
        <end position="160"/>
    </location>
</feature>
<dbReference type="AlphaFoldDB" id="A0A3L6SQU6"/>